<dbReference type="AlphaFoldDB" id="A0A3P7EBT6"/>
<evidence type="ECO:0000313" key="1">
    <source>
        <dbReference type="EMBL" id="VDL97187.1"/>
    </source>
</evidence>
<keyword evidence="2" id="KW-1185">Reference proteome</keyword>
<accession>A0A3P7EBT6</accession>
<gene>
    <name evidence="1" type="ORF">SSLN_LOCUS10802</name>
</gene>
<proteinExistence type="predicted"/>
<dbReference type="Proteomes" id="UP000275846">
    <property type="component" value="Unassembled WGS sequence"/>
</dbReference>
<organism evidence="1 2">
    <name type="scientific">Schistocephalus solidus</name>
    <name type="common">Tapeworm</name>
    <dbReference type="NCBI Taxonomy" id="70667"/>
    <lineage>
        <taxon>Eukaryota</taxon>
        <taxon>Metazoa</taxon>
        <taxon>Spiralia</taxon>
        <taxon>Lophotrochozoa</taxon>
        <taxon>Platyhelminthes</taxon>
        <taxon>Cestoda</taxon>
        <taxon>Eucestoda</taxon>
        <taxon>Diphyllobothriidea</taxon>
        <taxon>Diphyllobothriidae</taxon>
        <taxon>Schistocephalus</taxon>
    </lineage>
</organism>
<protein>
    <submittedName>
        <fullName evidence="1">Uncharacterized protein</fullName>
    </submittedName>
</protein>
<name>A0A3P7EBT6_SCHSO</name>
<sequence>MAALSQKIPNSKQTVEDPSTQISMKVALSSLPIEQVGPVSYVTAYVEPTNQTDSEPSRN</sequence>
<evidence type="ECO:0000313" key="2">
    <source>
        <dbReference type="Proteomes" id="UP000275846"/>
    </source>
</evidence>
<reference evidence="1 2" key="1">
    <citation type="submission" date="2018-11" db="EMBL/GenBank/DDBJ databases">
        <authorList>
            <consortium name="Pathogen Informatics"/>
        </authorList>
    </citation>
    <scope>NUCLEOTIDE SEQUENCE [LARGE SCALE GENOMIC DNA]</scope>
    <source>
        <strain evidence="1 2">NST_G2</strain>
    </source>
</reference>
<dbReference type="EMBL" id="UYSU01036103">
    <property type="protein sequence ID" value="VDL97187.1"/>
    <property type="molecule type" value="Genomic_DNA"/>
</dbReference>
<dbReference type="OrthoDB" id="10476291at2759"/>